<dbReference type="PIRSF" id="PIRSF000409">
    <property type="entry name" value="Ada"/>
    <property type="match status" value="1"/>
</dbReference>
<evidence type="ECO:0000256" key="9">
    <source>
        <dbReference type="ARBA" id="ARBA00023163"/>
    </source>
</evidence>
<dbReference type="Gene3D" id="1.10.10.10">
    <property type="entry name" value="Winged helix-like DNA-binding domain superfamily/Winged helix DNA-binding domain"/>
    <property type="match status" value="1"/>
</dbReference>
<dbReference type="EMBL" id="JABEQM010000001">
    <property type="protein sequence ID" value="MBB2200069.1"/>
    <property type="molecule type" value="Genomic_DNA"/>
</dbReference>
<organism evidence="15 16">
    <name type="scientific">Gluconacetobacter tumulisoli</name>
    <dbReference type="NCBI Taxonomy" id="1286189"/>
    <lineage>
        <taxon>Bacteria</taxon>
        <taxon>Pseudomonadati</taxon>
        <taxon>Pseudomonadota</taxon>
        <taxon>Alphaproteobacteria</taxon>
        <taxon>Acetobacterales</taxon>
        <taxon>Acetobacteraceae</taxon>
        <taxon>Gluconacetobacter</taxon>
    </lineage>
</organism>
<dbReference type="InterPro" id="IPR035451">
    <property type="entry name" value="Ada-like_dom_sf"/>
</dbReference>
<sequence length="360" mass="38029">MLAETCTAGTTDSMTERDPRWARIVARDPSADGAFWYSVATTGVYCRPSCPSRTAKAAHVRLHDTQADARAAGFRPCLRCRPDDAPRAVRNAAIVAAACRTIDQAEDLPSLDDLAGAAGLSPAYFHRMFKAETGLTPRDYAVARRGARLRRGLADAPTVTAAIFDAGYGSSSRFYDAAENLLGMTPSAYRNGGAGQTLRFAIGQCSLGALLVASSDRGVCAITLGDDPEALVRDLQDRFPKANLTGGDAAYDALVARVVGFVEAPRLGLDLPLDIRGTAFQHRVWTALRAIPPGRTATYAQIARQIGAPGAVRAVAGACAANALAVAIPCHRVVRTDGSLSGYRWGVARKRALIAREASA</sequence>
<evidence type="ECO:0000259" key="14">
    <source>
        <dbReference type="PROSITE" id="PS01124"/>
    </source>
</evidence>
<proteinExistence type="inferred from homology"/>
<feature type="active site" description="Nucleophile; methyl group acceptor from either O6-methylguanine or O4-methylthymine" evidence="12">
    <location>
        <position position="330"/>
    </location>
</feature>
<dbReference type="AlphaFoldDB" id="A0A7W4K465"/>
<dbReference type="GO" id="GO:0003908">
    <property type="term" value="F:methylated-DNA-[protein]-cysteine S-methyltransferase activity"/>
    <property type="evidence" value="ECO:0007669"/>
    <property type="project" value="UniProtKB-EC"/>
</dbReference>
<protein>
    <recommendedName>
        <fullName evidence="3">methylated-DNA--[protein]-cysteine S-methyltransferase</fullName>
        <ecNumber evidence="3">2.1.1.63</ecNumber>
    </recommendedName>
</protein>
<feature type="binding site" evidence="13">
    <location>
        <position position="80"/>
    </location>
    <ligand>
        <name>Zn(2+)</name>
        <dbReference type="ChEBI" id="CHEBI:29105"/>
    </ligand>
</feature>
<dbReference type="PROSITE" id="PS00374">
    <property type="entry name" value="MGMT"/>
    <property type="match status" value="1"/>
</dbReference>
<keyword evidence="13" id="KW-0479">Metal-binding</keyword>
<accession>A0A7W4K465</accession>
<evidence type="ECO:0000256" key="5">
    <source>
        <dbReference type="ARBA" id="ARBA00022679"/>
    </source>
</evidence>
<evidence type="ECO:0000256" key="12">
    <source>
        <dbReference type="PIRSR" id="PIRSR000409-1"/>
    </source>
</evidence>
<dbReference type="NCBIfam" id="NF011964">
    <property type="entry name" value="PRK15435.1"/>
    <property type="match status" value="1"/>
</dbReference>
<reference evidence="15 16" key="1">
    <citation type="submission" date="2020-04" db="EMBL/GenBank/DDBJ databases">
        <title>Description of novel Gluconacetobacter.</title>
        <authorList>
            <person name="Sombolestani A."/>
        </authorList>
    </citation>
    <scope>NUCLEOTIDE SEQUENCE [LARGE SCALE GENOMIC DNA]</scope>
    <source>
        <strain evidence="15 16">LMG 27802</strain>
    </source>
</reference>
<keyword evidence="4 15" id="KW-0489">Methyltransferase</keyword>
<dbReference type="GO" id="GO:0008270">
    <property type="term" value="F:zinc ion binding"/>
    <property type="evidence" value="ECO:0007669"/>
    <property type="project" value="InterPro"/>
</dbReference>
<evidence type="ECO:0000256" key="1">
    <source>
        <dbReference type="ARBA" id="ARBA00001286"/>
    </source>
</evidence>
<dbReference type="SUPFAM" id="SSF46767">
    <property type="entry name" value="Methylated DNA-protein cysteine methyltransferase, C-terminal domain"/>
    <property type="match status" value="1"/>
</dbReference>
<evidence type="ECO:0000256" key="8">
    <source>
        <dbReference type="ARBA" id="ARBA00023159"/>
    </source>
</evidence>
<dbReference type="SUPFAM" id="SSF46689">
    <property type="entry name" value="Homeodomain-like"/>
    <property type="match status" value="1"/>
</dbReference>
<dbReference type="FunFam" id="1.10.10.10:FF:000214">
    <property type="entry name" value="Methylated-DNA--protein-cysteine methyltransferase"/>
    <property type="match status" value="1"/>
</dbReference>
<feature type="domain" description="HTH araC/xylS-type" evidence="14">
    <location>
        <begin position="92"/>
        <end position="192"/>
    </location>
</feature>
<dbReference type="GO" id="GO:0006281">
    <property type="term" value="P:DNA repair"/>
    <property type="evidence" value="ECO:0007669"/>
    <property type="project" value="UniProtKB-KW"/>
</dbReference>
<dbReference type="PROSITE" id="PS01124">
    <property type="entry name" value="HTH_ARAC_FAMILY_2"/>
    <property type="match status" value="1"/>
</dbReference>
<dbReference type="InterPro" id="IPR036631">
    <property type="entry name" value="MGMT_N_sf"/>
</dbReference>
<evidence type="ECO:0000256" key="10">
    <source>
        <dbReference type="ARBA" id="ARBA00023204"/>
    </source>
</evidence>
<evidence type="ECO:0000313" key="15">
    <source>
        <dbReference type="EMBL" id="MBB2200069.1"/>
    </source>
</evidence>
<comment type="caution">
    <text evidence="15">The sequence shown here is derived from an EMBL/GenBank/DDBJ whole genome shotgun (WGS) entry which is preliminary data.</text>
</comment>
<dbReference type="SUPFAM" id="SSF53155">
    <property type="entry name" value="Methylated DNA-protein cysteine methyltransferase domain"/>
    <property type="match status" value="1"/>
</dbReference>
<dbReference type="InterPro" id="IPR004026">
    <property type="entry name" value="Ada_DNA_repair_Zn-bd"/>
</dbReference>
<keyword evidence="10" id="KW-0234">DNA repair</keyword>
<gene>
    <name evidence="15" type="primary">ada</name>
    <name evidence="15" type="ORF">HLH28_00485</name>
</gene>
<evidence type="ECO:0000256" key="7">
    <source>
        <dbReference type="ARBA" id="ARBA00023015"/>
    </source>
</evidence>
<dbReference type="RefSeq" id="WP_182953100.1">
    <property type="nucleotide sequence ID" value="NZ_JABEQM010000001.1"/>
</dbReference>
<keyword evidence="13" id="KW-0862">Zinc</keyword>
<dbReference type="SUPFAM" id="SSF57884">
    <property type="entry name" value="Ada DNA repair protein, N-terminal domain (N-Ada 10)"/>
    <property type="match status" value="1"/>
</dbReference>
<comment type="similarity">
    <text evidence="2">Belongs to the MGMT family.</text>
</comment>
<dbReference type="Gene3D" id="3.30.160.70">
    <property type="entry name" value="Methylated DNA-protein cysteine methyltransferase domain"/>
    <property type="match status" value="1"/>
</dbReference>
<dbReference type="GO" id="GO:0003700">
    <property type="term" value="F:DNA-binding transcription factor activity"/>
    <property type="evidence" value="ECO:0007669"/>
    <property type="project" value="InterPro"/>
</dbReference>
<feature type="binding site" evidence="13">
    <location>
        <position position="50"/>
    </location>
    <ligand>
        <name>Zn(2+)</name>
        <dbReference type="ChEBI" id="CHEBI:29105"/>
    </ligand>
</feature>
<evidence type="ECO:0000256" key="13">
    <source>
        <dbReference type="PIRSR" id="PIRSR000409-3"/>
    </source>
</evidence>
<dbReference type="Pfam" id="PF01035">
    <property type="entry name" value="DNA_binding_1"/>
    <property type="match status" value="1"/>
</dbReference>
<keyword evidence="5 15" id="KW-0808">Transferase</keyword>
<dbReference type="EC" id="2.1.1.63" evidence="3"/>
<dbReference type="CDD" id="cd06445">
    <property type="entry name" value="ATase"/>
    <property type="match status" value="1"/>
</dbReference>
<dbReference type="InterPro" id="IPR018060">
    <property type="entry name" value="HTH_AraC"/>
</dbReference>
<dbReference type="SMART" id="SM00342">
    <property type="entry name" value="HTH_ARAC"/>
    <property type="match status" value="1"/>
</dbReference>
<dbReference type="InterPro" id="IPR016221">
    <property type="entry name" value="Bifunct_regulatory_prot_Ada"/>
</dbReference>
<feature type="binding site" evidence="13">
    <location>
        <position position="46"/>
    </location>
    <ligand>
        <name>Zn(2+)</name>
        <dbReference type="ChEBI" id="CHEBI:29105"/>
    </ligand>
</feature>
<name>A0A7W4K465_9PROT</name>
<dbReference type="Gene3D" id="3.40.10.10">
    <property type="entry name" value="DNA Methylphosphotriester Repair Domain"/>
    <property type="match status" value="1"/>
</dbReference>
<dbReference type="InterPro" id="IPR009057">
    <property type="entry name" value="Homeodomain-like_sf"/>
</dbReference>
<dbReference type="InterPro" id="IPR014048">
    <property type="entry name" value="MethylDNA_cys_MeTrfase_DNA-bd"/>
</dbReference>
<dbReference type="Gene3D" id="1.10.10.60">
    <property type="entry name" value="Homeodomain-like"/>
    <property type="match status" value="1"/>
</dbReference>
<evidence type="ECO:0000256" key="6">
    <source>
        <dbReference type="ARBA" id="ARBA00022763"/>
    </source>
</evidence>
<keyword evidence="7" id="KW-0805">Transcription regulation</keyword>
<keyword evidence="15" id="KW-0238">DNA-binding</keyword>
<dbReference type="InterPro" id="IPR001497">
    <property type="entry name" value="MethylDNA_cys_MeTrfase_AS"/>
</dbReference>
<feature type="active site" description="Nucleophile; methyl group acceptor from methylphosphotriester" evidence="12">
    <location>
        <position position="46"/>
    </location>
</feature>
<dbReference type="InterPro" id="IPR036217">
    <property type="entry name" value="MethylDNA_cys_MeTrfase_DNAb"/>
</dbReference>
<dbReference type="Pfam" id="PF12833">
    <property type="entry name" value="HTH_18"/>
    <property type="match status" value="1"/>
</dbReference>
<dbReference type="GO" id="GO:0043565">
    <property type="term" value="F:sequence-specific DNA binding"/>
    <property type="evidence" value="ECO:0007669"/>
    <property type="project" value="InterPro"/>
</dbReference>
<evidence type="ECO:0000256" key="3">
    <source>
        <dbReference type="ARBA" id="ARBA00011918"/>
    </source>
</evidence>
<keyword evidence="8" id="KW-0010">Activator</keyword>
<keyword evidence="9" id="KW-0804">Transcription</keyword>
<dbReference type="PANTHER" id="PTHR10815:SF14">
    <property type="entry name" value="BIFUNCTIONAL TRANSCRIPTIONAL ACTIVATOR_DNA REPAIR ENZYME ADA"/>
    <property type="match status" value="1"/>
</dbReference>
<dbReference type="Proteomes" id="UP000578030">
    <property type="component" value="Unassembled WGS sequence"/>
</dbReference>
<evidence type="ECO:0000313" key="16">
    <source>
        <dbReference type="Proteomes" id="UP000578030"/>
    </source>
</evidence>
<dbReference type="GO" id="GO:0032259">
    <property type="term" value="P:methylation"/>
    <property type="evidence" value="ECO:0007669"/>
    <property type="project" value="UniProtKB-KW"/>
</dbReference>
<keyword evidence="6" id="KW-0227">DNA damage</keyword>
<dbReference type="Pfam" id="PF02805">
    <property type="entry name" value="Ada_Zn_binding"/>
    <property type="match status" value="1"/>
</dbReference>
<comment type="catalytic activity">
    <reaction evidence="1">
        <text>a 4-O-methyl-thymidine in DNA + L-cysteinyl-[protein] = a thymidine in DNA + S-methyl-L-cysteinyl-[protein]</text>
        <dbReference type="Rhea" id="RHEA:53428"/>
        <dbReference type="Rhea" id="RHEA-COMP:10131"/>
        <dbReference type="Rhea" id="RHEA-COMP:10132"/>
        <dbReference type="Rhea" id="RHEA-COMP:13555"/>
        <dbReference type="Rhea" id="RHEA-COMP:13556"/>
        <dbReference type="ChEBI" id="CHEBI:29950"/>
        <dbReference type="ChEBI" id="CHEBI:82612"/>
        <dbReference type="ChEBI" id="CHEBI:137386"/>
        <dbReference type="ChEBI" id="CHEBI:137387"/>
        <dbReference type="EC" id="2.1.1.63"/>
    </reaction>
</comment>
<dbReference type="InterPro" id="IPR036388">
    <property type="entry name" value="WH-like_DNA-bd_sf"/>
</dbReference>
<comment type="catalytic activity">
    <reaction evidence="11">
        <text>a 6-O-methyl-2'-deoxyguanosine in DNA + L-cysteinyl-[protein] = S-methyl-L-cysteinyl-[protein] + a 2'-deoxyguanosine in DNA</text>
        <dbReference type="Rhea" id="RHEA:24000"/>
        <dbReference type="Rhea" id="RHEA-COMP:10131"/>
        <dbReference type="Rhea" id="RHEA-COMP:10132"/>
        <dbReference type="Rhea" id="RHEA-COMP:11367"/>
        <dbReference type="Rhea" id="RHEA-COMP:11368"/>
        <dbReference type="ChEBI" id="CHEBI:29950"/>
        <dbReference type="ChEBI" id="CHEBI:82612"/>
        <dbReference type="ChEBI" id="CHEBI:85445"/>
        <dbReference type="ChEBI" id="CHEBI:85448"/>
        <dbReference type="EC" id="2.1.1.63"/>
    </reaction>
</comment>
<dbReference type="PANTHER" id="PTHR10815">
    <property type="entry name" value="METHYLATED-DNA--PROTEIN-CYSTEINE METHYLTRANSFERASE"/>
    <property type="match status" value="1"/>
</dbReference>
<evidence type="ECO:0000256" key="2">
    <source>
        <dbReference type="ARBA" id="ARBA00008711"/>
    </source>
</evidence>
<comment type="cofactor">
    <cofactor evidence="13">
        <name>Zn(2+)</name>
        <dbReference type="ChEBI" id="CHEBI:29105"/>
    </cofactor>
    <text evidence="13">Binds 1 zinc ion per subunit.</text>
</comment>
<evidence type="ECO:0000256" key="11">
    <source>
        <dbReference type="ARBA" id="ARBA00049348"/>
    </source>
</evidence>
<feature type="binding site" evidence="13">
    <location>
        <position position="77"/>
    </location>
    <ligand>
        <name>Zn(2+)</name>
        <dbReference type="ChEBI" id="CHEBI:29105"/>
    </ligand>
</feature>
<keyword evidence="16" id="KW-1185">Reference proteome</keyword>
<dbReference type="NCBIfam" id="TIGR00589">
    <property type="entry name" value="ogt"/>
    <property type="match status" value="1"/>
</dbReference>
<evidence type="ECO:0000256" key="4">
    <source>
        <dbReference type="ARBA" id="ARBA00022603"/>
    </source>
</evidence>